<proteinExistence type="predicted"/>
<sequence>MGIDIKKMILDFTNSAEYNNRNRYAHIETLVQIIMKDYIAKQQRPVQINYRNKMTNSIIEYDIYASEGFDNFIGETAIELKLVRNRPTIRNVLMNSLIRFENREIELKNIIFLTIGNEVTNNERSYFGGNSKFNIDFWGIDKFVEICETNEELFVDTYNNLDKYMITGTISKGIVREPKAYKEKRNQYLKQLHKEYHSDNLTLFLGAGASHDAKIATWENLISGLFVSLVNKSLKTNGIHLTDTIEKEVIEGVMTQNGYSPLLQTRFLRQGFEEDFERLVRKILYKEAIPTSKLLEEIGQLCIPLRGKSGIKAIINYNFDDLIEKNLKRLRMKVHSIYSEGEKVEKDELGVYHVHGFLPEHGRTYENLSKSLLVFSEEGYHKLLLDPYNWANMIQLDFLTKSSCLFIGLSMTDPNLRRLLDIAAQKSSDDSCNHYALIKRVKLIKSSTGQKELENFEQVNEELQESFFREVGVNIIWFDDFEEIPDILKAIKG</sequence>
<gene>
    <name evidence="1" type="ORF">KF282_0036</name>
</gene>
<organism evidence="1 2">
    <name type="scientific">Lactococcus lactis subsp. lactis</name>
    <name type="common">Streptococcus lactis</name>
    <dbReference type="NCBI Taxonomy" id="1360"/>
    <lineage>
        <taxon>Bacteria</taxon>
        <taxon>Bacillati</taxon>
        <taxon>Bacillota</taxon>
        <taxon>Bacilli</taxon>
        <taxon>Lactobacillales</taxon>
        <taxon>Streptococcaceae</taxon>
        <taxon>Lactococcus</taxon>
    </lineage>
</organism>
<name>A0A0V8D5E8_LACLL</name>
<evidence type="ECO:0000313" key="2">
    <source>
        <dbReference type="Proteomes" id="UP000053058"/>
    </source>
</evidence>
<dbReference type="Pfam" id="PF13289">
    <property type="entry name" value="SIR2_2"/>
    <property type="match status" value="1"/>
</dbReference>
<evidence type="ECO:0000313" key="1">
    <source>
        <dbReference type="EMBL" id="KSU08786.1"/>
    </source>
</evidence>
<reference evidence="2" key="1">
    <citation type="submission" date="2015-10" db="EMBL/GenBank/DDBJ databases">
        <title>Draft Genome Sequences of 11 Lactococcus lactis subspecies cremoris strains.</title>
        <authorList>
            <person name="Wels M."/>
            <person name="Backus L."/>
            <person name="Boekhorst J."/>
            <person name="Dijkstra A."/>
            <person name="Beerthuizen M."/>
            <person name="Kelly W."/>
            <person name="Siezen R."/>
            <person name="Bachmann H."/>
            <person name="Van Hijum S."/>
        </authorList>
    </citation>
    <scope>NUCLEOTIDE SEQUENCE [LARGE SCALE GENOMIC DNA]</scope>
    <source>
        <strain evidence="2">KF282</strain>
    </source>
</reference>
<protein>
    <submittedName>
        <fullName evidence="1">Usg protein</fullName>
    </submittedName>
</protein>
<dbReference type="RefSeq" id="WP_058218894.1">
    <property type="nucleotide sequence ID" value="NZ_LKLN01000003.1"/>
</dbReference>
<dbReference type="SUPFAM" id="SSF52467">
    <property type="entry name" value="DHS-like NAD/FAD-binding domain"/>
    <property type="match status" value="1"/>
</dbReference>
<dbReference type="EMBL" id="LKLN01000003">
    <property type="protein sequence ID" value="KSU08786.1"/>
    <property type="molecule type" value="Genomic_DNA"/>
</dbReference>
<accession>A0A0V8D5E8</accession>
<dbReference type="PATRIC" id="fig|1360.105.peg.2515"/>
<dbReference type="Proteomes" id="UP000053058">
    <property type="component" value="Unassembled WGS sequence"/>
</dbReference>
<comment type="caution">
    <text evidence="1">The sequence shown here is derived from an EMBL/GenBank/DDBJ whole genome shotgun (WGS) entry which is preliminary data.</text>
</comment>
<dbReference type="AlphaFoldDB" id="A0A0V8D5E8"/>
<dbReference type="InterPro" id="IPR029035">
    <property type="entry name" value="DHS-like_NAD/FAD-binding_dom"/>
</dbReference>